<dbReference type="AlphaFoldDB" id="A0AAV7QQL7"/>
<comment type="caution">
    <text evidence="1">The sequence shown here is derived from an EMBL/GenBank/DDBJ whole genome shotgun (WGS) entry which is preliminary data.</text>
</comment>
<protein>
    <submittedName>
        <fullName evidence="1">Uncharacterized protein</fullName>
    </submittedName>
</protein>
<reference evidence="1" key="1">
    <citation type="journal article" date="2022" name="bioRxiv">
        <title>Sequencing and chromosome-scale assembly of the giantPleurodeles waltlgenome.</title>
        <authorList>
            <person name="Brown T."/>
            <person name="Elewa A."/>
            <person name="Iarovenko S."/>
            <person name="Subramanian E."/>
            <person name="Araus A.J."/>
            <person name="Petzold A."/>
            <person name="Susuki M."/>
            <person name="Suzuki K.-i.T."/>
            <person name="Hayashi T."/>
            <person name="Toyoda A."/>
            <person name="Oliveira C."/>
            <person name="Osipova E."/>
            <person name="Leigh N.D."/>
            <person name="Simon A."/>
            <person name="Yun M.H."/>
        </authorList>
    </citation>
    <scope>NUCLEOTIDE SEQUENCE</scope>
    <source>
        <strain evidence="1">20211129_DDA</strain>
        <tissue evidence="1">Liver</tissue>
    </source>
</reference>
<dbReference type="Proteomes" id="UP001066276">
    <property type="component" value="Chromosome 6"/>
</dbReference>
<gene>
    <name evidence="1" type="ORF">NDU88_008020</name>
</gene>
<name>A0AAV7QQL7_PLEWA</name>
<sequence length="103" mass="11285">MPQLWRGVGRASVTRSDYAPQLRHKPSWAHTTPGSTDLDQLYIVVFLGDDQNPRCVLSLLWGSLASTSPMGVVRATPTGALLEEQPLLERPNVWSLNGQAEAC</sequence>
<accession>A0AAV7QQL7</accession>
<organism evidence="1 2">
    <name type="scientific">Pleurodeles waltl</name>
    <name type="common">Iberian ribbed newt</name>
    <dbReference type="NCBI Taxonomy" id="8319"/>
    <lineage>
        <taxon>Eukaryota</taxon>
        <taxon>Metazoa</taxon>
        <taxon>Chordata</taxon>
        <taxon>Craniata</taxon>
        <taxon>Vertebrata</taxon>
        <taxon>Euteleostomi</taxon>
        <taxon>Amphibia</taxon>
        <taxon>Batrachia</taxon>
        <taxon>Caudata</taxon>
        <taxon>Salamandroidea</taxon>
        <taxon>Salamandridae</taxon>
        <taxon>Pleurodelinae</taxon>
        <taxon>Pleurodeles</taxon>
    </lineage>
</organism>
<keyword evidence="2" id="KW-1185">Reference proteome</keyword>
<proteinExistence type="predicted"/>
<dbReference type="EMBL" id="JANPWB010000010">
    <property type="protein sequence ID" value="KAJ1141692.1"/>
    <property type="molecule type" value="Genomic_DNA"/>
</dbReference>
<evidence type="ECO:0000313" key="1">
    <source>
        <dbReference type="EMBL" id="KAJ1141692.1"/>
    </source>
</evidence>
<evidence type="ECO:0000313" key="2">
    <source>
        <dbReference type="Proteomes" id="UP001066276"/>
    </source>
</evidence>